<reference evidence="2 3" key="1">
    <citation type="submission" date="2016-10" db="EMBL/GenBank/DDBJ databases">
        <authorList>
            <person name="de Groot N.N."/>
        </authorList>
    </citation>
    <scope>NUCLEOTIDE SEQUENCE [LARGE SCALE GENOMIC DNA]</scope>
    <source>
        <strain evidence="2 3">CGMCC 1.9113</strain>
    </source>
</reference>
<keyword evidence="1" id="KW-1133">Transmembrane helix</keyword>
<dbReference type="Proteomes" id="UP000199586">
    <property type="component" value="Unassembled WGS sequence"/>
</dbReference>
<name>A0A1I5SVJ5_9SPHN</name>
<protein>
    <submittedName>
        <fullName evidence="2">LPXTG-motif cell wall anchor domain-containing protein/PEP-CTERM protein-sorting domain-containing protein</fullName>
    </submittedName>
</protein>
<dbReference type="AlphaFoldDB" id="A0A1I5SVJ5"/>
<keyword evidence="3" id="KW-1185">Reference proteome</keyword>
<dbReference type="STRING" id="634430.SAMN04488241_106182"/>
<gene>
    <name evidence="2" type="ORF">SAMN04488241_106182</name>
</gene>
<evidence type="ECO:0000256" key="1">
    <source>
        <dbReference type="SAM" id="Phobius"/>
    </source>
</evidence>
<organism evidence="2 3">
    <name type="scientific">Sphingomonas rubra</name>
    <dbReference type="NCBI Taxonomy" id="634430"/>
    <lineage>
        <taxon>Bacteria</taxon>
        <taxon>Pseudomonadati</taxon>
        <taxon>Pseudomonadota</taxon>
        <taxon>Alphaproteobacteria</taxon>
        <taxon>Sphingomonadales</taxon>
        <taxon>Sphingomonadaceae</taxon>
        <taxon>Sphingomonas</taxon>
    </lineage>
</organism>
<sequence>MEELLDREVIAYAIIAAVVLAVVAGWALTRRKRKIEKLRRRGIKTYGH</sequence>
<evidence type="ECO:0000313" key="2">
    <source>
        <dbReference type="EMBL" id="SFP74793.1"/>
    </source>
</evidence>
<evidence type="ECO:0000313" key="3">
    <source>
        <dbReference type="Proteomes" id="UP000199586"/>
    </source>
</evidence>
<dbReference type="EMBL" id="FOXP01000006">
    <property type="protein sequence ID" value="SFP74793.1"/>
    <property type="molecule type" value="Genomic_DNA"/>
</dbReference>
<feature type="transmembrane region" description="Helical" evidence="1">
    <location>
        <begin position="12"/>
        <end position="29"/>
    </location>
</feature>
<keyword evidence="1" id="KW-0472">Membrane</keyword>
<accession>A0A1I5SVJ5</accession>
<proteinExistence type="predicted"/>
<dbReference type="NCBIfam" id="TIGR01167">
    <property type="entry name" value="LPXTG_anchor"/>
    <property type="match status" value="1"/>
</dbReference>
<keyword evidence="1" id="KW-0812">Transmembrane</keyword>